<dbReference type="PROSITE" id="PS50191">
    <property type="entry name" value="CRAL_TRIO"/>
    <property type="match status" value="1"/>
</dbReference>
<evidence type="ECO:0000259" key="2">
    <source>
        <dbReference type="PROSITE" id="PS50191"/>
    </source>
</evidence>
<dbReference type="SMART" id="SM00516">
    <property type="entry name" value="SEC14"/>
    <property type="match status" value="1"/>
</dbReference>
<keyword evidence="4" id="KW-1185">Reference proteome</keyword>
<feature type="signal peptide" evidence="1">
    <location>
        <begin position="1"/>
        <end position="22"/>
    </location>
</feature>
<accession>A0A6G0TYF4</accession>
<feature type="domain" description="CRAL-TRIO" evidence="2">
    <location>
        <begin position="1"/>
        <end position="172"/>
    </location>
</feature>
<dbReference type="GO" id="GO:0016020">
    <property type="term" value="C:membrane"/>
    <property type="evidence" value="ECO:0007669"/>
    <property type="project" value="TreeGrafter"/>
</dbReference>
<proteinExistence type="predicted"/>
<evidence type="ECO:0000313" key="3">
    <source>
        <dbReference type="EMBL" id="KAE9541178.1"/>
    </source>
</evidence>
<dbReference type="PANTHER" id="PTHR10174:SF222">
    <property type="entry name" value="GH10083P-RELATED"/>
    <property type="match status" value="1"/>
</dbReference>
<reference evidence="3 4" key="1">
    <citation type="submission" date="2019-08" db="EMBL/GenBank/DDBJ databases">
        <title>The genome of the soybean aphid Biotype 1, its phylome, world population structure and adaptation to the North American continent.</title>
        <authorList>
            <person name="Giordano R."/>
            <person name="Donthu R.K."/>
            <person name="Hernandez A.G."/>
            <person name="Wright C.L."/>
            <person name="Zimin A.V."/>
        </authorList>
    </citation>
    <scope>NUCLEOTIDE SEQUENCE [LARGE SCALE GENOMIC DNA]</scope>
    <source>
        <tissue evidence="3">Whole aphids</tissue>
    </source>
</reference>
<dbReference type="AlphaFoldDB" id="A0A6G0TYF4"/>
<dbReference type="GO" id="GO:1902936">
    <property type="term" value="F:phosphatidylinositol bisphosphate binding"/>
    <property type="evidence" value="ECO:0007669"/>
    <property type="project" value="TreeGrafter"/>
</dbReference>
<dbReference type="InterPro" id="IPR001251">
    <property type="entry name" value="CRAL-TRIO_dom"/>
</dbReference>
<keyword evidence="1" id="KW-0732">Signal</keyword>
<dbReference type="Proteomes" id="UP000475862">
    <property type="component" value="Unassembled WGS sequence"/>
</dbReference>
<dbReference type="CDD" id="cd00170">
    <property type="entry name" value="SEC14"/>
    <property type="match status" value="1"/>
</dbReference>
<sequence>MPLAKQTQLEFNILSFLLRLLGLVPTIMDGGRKLAVYMHRPDTAASDYSPVGIAMHLTCLADYYLAQGIDHTRLVLVVDLGTVRLGHLARYPLGLLRRFFLYAWKAYPERVAQIHIINPPAILSVVMTMFKPLLKAKIRKRMIVHRHFETLLEHVPLKYMPKDYGGESPSLIELHGNTFFYRLGVKKLSTINHISKSARLNTEWWTNKQTLNLQKIMCRLTAHQ</sequence>
<gene>
    <name evidence="3" type="ORF">AGLY_004423</name>
</gene>
<dbReference type="Pfam" id="PF00650">
    <property type="entry name" value="CRAL_TRIO"/>
    <property type="match status" value="1"/>
</dbReference>
<dbReference type="Gene3D" id="3.40.525.10">
    <property type="entry name" value="CRAL-TRIO lipid binding domain"/>
    <property type="match status" value="1"/>
</dbReference>
<evidence type="ECO:0000313" key="4">
    <source>
        <dbReference type="Proteomes" id="UP000475862"/>
    </source>
</evidence>
<dbReference type="PANTHER" id="PTHR10174">
    <property type="entry name" value="ALPHA-TOCOPHEROL TRANSFER PROTEIN-RELATED"/>
    <property type="match status" value="1"/>
</dbReference>
<evidence type="ECO:0000256" key="1">
    <source>
        <dbReference type="SAM" id="SignalP"/>
    </source>
</evidence>
<dbReference type="SUPFAM" id="SSF52087">
    <property type="entry name" value="CRAL/TRIO domain"/>
    <property type="match status" value="1"/>
</dbReference>
<dbReference type="InterPro" id="IPR036865">
    <property type="entry name" value="CRAL-TRIO_dom_sf"/>
</dbReference>
<comment type="caution">
    <text evidence="3">The sequence shown here is derived from an EMBL/GenBank/DDBJ whole genome shotgun (WGS) entry which is preliminary data.</text>
</comment>
<name>A0A6G0TYF4_APHGL</name>
<feature type="chain" id="PRO_5026251388" description="CRAL-TRIO domain-containing protein" evidence="1">
    <location>
        <begin position="23"/>
        <end position="224"/>
    </location>
</feature>
<dbReference type="PRINTS" id="PR00180">
    <property type="entry name" value="CRETINALDHBP"/>
</dbReference>
<protein>
    <recommendedName>
        <fullName evidence="2">CRAL-TRIO domain-containing protein</fullName>
    </recommendedName>
</protein>
<dbReference type="EMBL" id="VYZN01000013">
    <property type="protein sequence ID" value="KAE9541178.1"/>
    <property type="molecule type" value="Genomic_DNA"/>
</dbReference>
<dbReference type="OrthoDB" id="6610030at2759"/>
<organism evidence="3 4">
    <name type="scientific">Aphis glycines</name>
    <name type="common">Soybean aphid</name>
    <dbReference type="NCBI Taxonomy" id="307491"/>
    <lineage>
        <taxon>Eukaryota</taxon>
        <taxon>Metazoa</taxon>
        <taxon>Ecdysozoa</taxon>
        <taxon>Arthropoda</taxon>
        <taxon>Hexapoda</taxon>
        <taxon>Insecta</taxon>
        <taxon>Pterygota</taxon>
        <taxon>Neoptera</taxon>
        <taxon>Paraneoptera</taxon>
        <taxon>Hemiptera</taxon>
        <taxon>Sternorrhyncha</taxon>
        <taxon>Aphidomorpha</taxon>
        <taxon>Aphidoidea</taxon>
        <taxon>Aphididae</taxon>
        <taxon>Aphidini</taxon>
        <taxon>Aphis</taxon>
        <taxon>Aphis</taxon>
    </lineage>
</organism>